<dbReference type="RefSeq" id="WP_180137629.1">
    <property type="nucleotide sequence ID" value="NZ_CAADHO010000002.1"/>
</dbReference>
<evidence type="ECO:0000313" key="1">
    <source>
        <dbReference type="EMBL" id="VFQ43413.1"/>
    </source>
</evidence>
<sequence length="200" mass="21019">MSLTPDQETTALMGAVTAPATHDLMNVLAIINEHAGLLSDLLHLKGSGGLPPEQLEKSLAAVEAQVARGRELLARLNSLAHAPDPGPGGPADAGAALEEVVCLTRRRFHGRLTAPAPSATVQADPMKLRLLIFRLLEAARHPQQARETDITPTLGESTLALTFQGHDAMELPGALSALAQDLGGSLSHTHHTLCLTLKRG</sequence>
<dbReference type="AlphaFoldDB" id="A0A4U8YQA1"/>
<keyword evidence="2" id="KW-1185">Reference proteome</keyword>
<proteinExistence type="predicted"/>
<gene>
    <name evidence="1" type="ORF">MSL71_10420</name>
</gene>
<name>A0A4U8YQA1_9BACT</name>
<evidence type="ECO:0000313" key="2">
    <source>
        <dbReference type="Proteomes" id="UP000507962"/>
    </source>
</evidence>
<accession>A0A4U8YQA1</accession>
<evidence type="ECO:0008006" key="3">
    <source>
        <dbReference type="Google" id="ProtNLM"/>
    </source>
</evidence>
<protein>
    <recommendedName>
        <fullName evidence="3">Signal transduction histidine kinase dimerisation/phosphoacceptor domain-containing protein</fullName>
    </recommendedName>
</protein>
<reference evidence="1 2" key="1">
    <citation type="submission" date="2019-03" db="EMBL/GenBank/DDBJ databases">
        <authorList>
            <person name="Nijsse B."/>
        </authorList>
    </citation>
    <scope>NUCLEOTIDE SEQUENCE [LARGE SCALE GENOMIC DNA]</scope>
    <source>
        <strain evidence="1">Desulfoluna butyratoxydans MSL71</strain>
    </source>
</reference>
<dbReference type="Proteomes" id="UP000507962">
    <property type="component" value="Unassembled WGS sequence"/>
</dbReference>
<organism evidence="1 2">
    <name type="scientific">Desulfoluna butyratoxydans</name>
    <dbReference type="NCBI Taxonomy" id="231438"/>
    <lineage>
        <taxon>Bacteria</taxon>
        <taxon>Pseudomonadati</taxon>
        <taxon>Thermodesulfobacteriota</taxon>
        <taxon>Desulfobacteria</taxon>
        <taxon>Desulfobacterales</taxon>
        <taxon>Desulfolunaceae</taxon>
        <taxon>Desulfoluna</taxon>
    </lineage>
</organism>
<dbReference type="EMBL" id="CAADHO010000002">
    <property type="protein sequence ID" value="VFQ43413.1"/>
    <property type="molecule type" value="Genomic_DNA"/>
</dbReference>